<proteinExistence type="inferred from homology"/>
<comment type="caution">
    <text evidence="8">The sequence shown here is derived from an EMBL/GenBank/DDBJ whole genome shotgun (WGS) entry which is preliminary data.</text>
</comment>
<dbReference type="SUPFAM" id="SSF47459">
    <property type="entry name" value="HLH, helix-loop-helix DNA-binding domain"/>
    <property type="match status" value="1"/>
</dbReference>
<feature type="region of interest" description="Disordered" evidence="6">
    <location>
        <begin position="356"/>
        <end position="382"/>
    </location>
</feature>
<dbReference type="InterPro" id="IPR011598">
    <property type="entry name" value="bHLH_dom"/>
</dbReference>
<dbReference type="CDD" id="cd18919">
    <property type="entry name" value="bHLH_AtBPE_like"/>
    <property type="match status" value="1"/>
</dbReference>
<name>A0A0K9PVY6_ZOSMR</name>
<keyword evidence="5" id="KW-0539">Nucleus</keyword>
<dbReference type="PANTHER" id="PTHR12565">
    <property type="entry name" value="STEROL REGULATORY ELEMENT-BINDING PROTEIN"/>
    <property type="match status" value="1"/>
</dbReference>
<dbReference type="GO" id="GO:0003700">
    <property type="term" value="F:DNA-binding transcription factor activity"/>
    <property type="evidence" value="ECO:0000318"/>
    <property type="project" value="GO_Central"/>
</dbReference>
<dbReference type="Proteomes" id="UP000036987">
    <property type="component" value="Unassembled WGS sequence"/>
</dbReference>
<dbReference type="AlphaFoldDB" id="A0A0K9PVY6"/>
<comment type="subcellular location">
    <subcellularLocation>
        <location evidence="1">Nucleus</location>
    </subcellularLocation>
</comment>
<keyword evidence="4" id="KW-0804">Transcription</keyword>
<feature type="region of interest" description="Disordered" evidence="6">
    <location>
        <begin position="140"/>
        <end position="225"/>
    </location>
</feature>
<dbReference type="OrthoDB" id="690068at2759"/>
<evidence type="ECO:0000256" key="5">
    <source>
        <dbReference type="ARBA" id="ARBA00023242"/>
    </source>
</evidence>
<dbReference type="InterPro" id="IPR024097">
    <property type="entry name" value="bHLH_ZIP_TF"/>
</dbReference>
<protein>
    <submittedName>
        <fullName evidence="8">BHLH transcription factor</fullName>
    </submittedName>
</protein>
<gene>
    <name evidence="8" type="ORF">ZOSMA_153G00280</name>
</gene>
<evidence type="ECO:0000256" key="1">
    <source>
        <dbReference type="ARBA" id="ARBA00004123"/>
    </source>
</evidence>
<feature type="domain" description="BHLH" evidence="7">
    <location>
        <begin position="234"/>
        <end position="284"/>
    </location>
</feature>
<feature type="compositionally biased region" description="Basic residues" evidence="6">
    <location>
        <begin position="178"/>
        <end position="187"/>
    </location>
</feature>
<accession>A0A0K9PVY6</accession>
<evidence type="ECO:0000256" key="6">
    <source>
        <dbReference type="SAM" id="MobiDB-lite"/>
    </source>
</evidence>
<organism evidence="8 9">
    <name type="scientific">Zostera marina</name>
    <name type="common">Eelgrass</name>
    <dbReference type="NCBI Taxonomy" id="29655"/>
    <lineage>
        <taxon>Eukaryota</taxon>
        <taxon>Viridiplantae</taxon>
        <taxon>Streptophyta</taxon>
        <taxon>Embryophyta</taxon>
        <taxon>Tracheophyta</taxon>
        <taxon>Spermatophyta</taxon>
        <taxon>Magnoliopsida</taxon>
        <taxon>Liliopsida</taxon>
        <taxon>Zosteraceae</taxon>
        <taxon>Zostera</taxon>
    </lineage>
</organism>
<evidence type="ECO:0000256" key="3">
    <source>
        <dbReference type="ARBA" id="ARBA00023015"/>
    </source>
</evidence>
<reference evidence="9" key="1">
    <citation type="journal article" date="2016" name="Nature">
        <title>The genome of the seagrass Zostera marina reveals angiosperm adaptation to the sea.</title>
        <authorList>
            <person name="Olsen J.L."/>
            <person name="Rouze P."/>
            <person name="Verhelst B."/>
            <person name="Lin Y.-C."/>
            <person name="Bayer T."/>
            <person name="Collen J."/>
            <person name="Dattolo E."/>
            <person name="De Paoli E."/>
            <person name="Dittami S."/>
            <person name="Maumus F."/>
            <person name="Michel G."/>
            <person name="Kersting A."/>
            <person name="Lauritano C."/>
            <person name="Lohaus R."/>
            <person name="Toepel M."/>
            <person name="Tonon T."/>
            <person name="Vanneste K."/>
            <person name="Amirebrahimi M."/>
            <person name="Brakel J."/>
            <person name="Bostroem C."/>
            <person name="Chovatia M."/>
            <person name="Grimwood J."/>
            <person name="Jenkins J.W."/>
            <person name="Jueterbock A."/>
            <person name="Mraz A."/>
            <person name="Stam W.T."/>
            <person name="Tice H."/>
            <person name="Bornberg-Bauer E."/>
            <person name="Green P.J."/>
            <person name="Pearson G.A."/>
            <person name="Procaccini G."/>
            <person name="Duarte C.M."/>
            <person name="Schmutz J."/>
            <person name="Reusch T.B.H."/>
            <person name="Van de Peer Y."/>
        </authorList>
    </citation>
    <scope>NUCLEOTIDE SEQUENCE [LARGE SCALE GENOMIC DNA]</scope>
    <source>
        <strain evidence="9">cv. Finnish</strain>
    </source>
</reference>
<dbReference type="PANTHER" id="PTHR12565:SF112">
    <property type="entry name" value="TRANSCRIPTION FACTOR BHLH48-RELATED"/>
    <property type="match status" value="1"/>
</dbReference>
<dbReference type="OMA" id="QYQQQWH"/>
<evidence type="ECO:0000313" key="9">
    <source>
        <dbReference type="Proteomes" id="UP000036987"/>
    </source>
</evidence>
<dbReference type="InterPro" id="IPR036638">
    <property type="entry name" value="HLH_DNA-bd_sf"/>
</dbReference>
<comment type="similarity">
    <text evidence="2">Belongs to the bHLH protein family.</text>
</comment>
<feature type="compositionally biased region" description="Basic residues" evidence="6">
    <location>
        <begin position="195"/>
        <end position="205"/>
    </location>
</feature>
<dbReference type="Pfam" id="PF00010">
    <property type="entry name" value="HLH"/>
    <property type="match status" value="1"/>
</dbReference>
<feature type="compositionally biased region" description="Basic and acidic residues" evidence="6">
    <location>
        <begin position="164"/>
        <end position="176"/>
    </location>
</feature>
<sequence length="409" mass="45198">MEQSVAADGGSGNSGDFSHVHHHHHREISETLRFQEEIQSLIRENLLELDPETDGGANNSSSFTALLGLPPNQAMELLHPPHQLSHHHNHYRHQEIVPTTSTLEARRSVVPNEYLQFRCSPTFPSNVALVERAARYSVFASEGSSSPETSVVPSNSENNSSPKVKCEPADDSDLKSPPKQKRANGKRKPSEKCVKPTKRYGKKSKNGGNDVGDKKDGGDDEKPPYVHVRARRGQATDSHSLAERARREKINARMKLLQELVPGCNKISGTALVLDEIINHVQSLQRQVEFLSMRLAAVNPRIDFGGIESFLPSDNATVTRCNNGGVGLVASIWPDIQVDGGGVRPQQQQIWQVDLLPSQQQTSSSSSLWDRDDNHQNQHHGFINHGPSLIGLDYTNPVSVETNQLKTEM</sequence>
<feature type="region of interest" description="Disordered" evidence="6">
    <location>
        <begin position="1"/>
        <end position="30"/>
    </location>
</feature>
<feature type="compositionally biased region" description="Low complexity" evidence="6">
    <location>
        <begin position="150"/>
        <end position="163"/>
    </location>
</feature>
<dbReference type="PROSITE" id="PS50888">
    <property type="entry name" value="BHLH"/>
    <property type="match status" value="1"/>
</dbReference>
<dbReference type="FunFam" id="4.10.280.10:FF:000042">
    <property type="entry name" value="transcription factor bHLH48-like isoform X1"/>
    <property type="match status" value="1"/>
</dbReference>
<dbReference type="GO" id="GO:0046983">
    <property type="term" value="F:protein dimerization activity"/>
    <property type="evidence" value="ECO:0007669"/>
    <property type="project" value="InterPro"/>
</dbReference>
<dbReference type="Gene3D" id="4.10.280.10">
    <property type="entry name" value="Helix-loop-helix DNA-binding domain"/>
    <property type="match status" value="1"/>
</dbReference>
<keyword evidence="9" id="KW-1185">Reference proteome</keyword>
<dbReference type="EMBL" id="LFYR01000601">
    <property type="protein sequence ID" value="KMZ73136.1"/>
    <property type="molecule type" value="Genomic_DNA"/>
</dbReference>
<evidence type="ECO:0000256" key="4">
    <source>
        <dbReference type="ARBA" id="ARBA00023163"/>
    </source>
</evidence>
<evidence type="ECO:0000259" key="7">
    <source>
        <dbReference type="PROSITE" id="PS50888"/>
    </source>
</evidence>
<feature type="compositionally biased region" description="Basic and acidic residues" evidence="6">
    <location>
        <begin position="211"/>
        <end position="224"/>
    </location>
</feature>
<dbReference type="SMART" id="SM00353">
    <property type="entry name" value="HLH"/>
    <property type="match status" value="1"/>
</dbReference>
<dbReference type="GO" id="GO:0005634">
    <property type="term" value="C:nucleus"/>
    <property type="evidence" value="ECO:0000318"/>
    <property type="project" value="GO_Central"/>
</dbReference>
<evidence type="ECO:0000313" key="8">
    <source>
        <dbReference type="EMBL" id="KMZ73136.1"/>
    </source>
</evidence>
<keyword evidence="3" id="KW-0805">Transcription regulation</keyword>
<feature type="compositionally biased region" description="Low complexity" evidence="6">
    <location>
        <begin position="358"/>
        <end position="367"/>
    </location>
</feature>
<evidence type="ECO:0000256" key="2">
    <source>
        <dbReference type="ARBA" id="ARBA00005510"/>
    </source>
</evidence>